<dbReference type="GO" id="GO:0033588">
    <property type="term" value="C:elongator holoenzyme complex"/>
    <property type="evidence" value="ECO:0007669"/>
    <property type="project" value="InterPro"/>
</dbReference>
<comment type="similarity">
    <text evidence="4">Belongs to the ELP5 family.</text>
</comment>
<evidence type="ECO:0000256" key="2">
    <source>
        <dbReference type="ARBA" id="ARBA00004496"/>
    </source>
</evidence>
<dbReference type="Proteomes" id="UP000836402">
    <property type="component" value="Unassembled WGS sequence"/>
</dbReference>
<name>A0A177VCC4_9BASI</name>
<dbReference type="EMBL" id="CAJHJG010000284">
    <property type="protein sequence ID" value="CAD6900500.1"/>
    <property type="molecule type" value="Genomic_DNA"/>
</dbReference>
<evidence type="ECO:0000256" key="9">
    <source>
        <dbReference type="SAM" id="MobiDB-lite"/>
    </source>
</evidence>
<feature type="region of interest" description="Disordered" evidence="9">
    <location>
        <begin position="392"/>
        <end position="412"/>
    </location>
</feature>
<keyword evidence="13" id="KW-1185">Reference proteome</keyword>
<accession>A0A177VCC4</accession>
<keyword evidence="7" id="KW-0819">tRNA processing</keyword>
<evidence type="ECO:0000256" key="4">
    <source>
        <dbReference type="ARBA" id="ARBA00009567"/>
    </source>
</evidence>
<evidence type="ECO:0000256" key="8">
    <source>
        <dbReference type="ARBA" id="ARBA00023242"/>
    </source>
</evidence>
<dbReference type="GO" id="GO:0005634">
    <property type="term" value="C:nucleus"/>
    <property type="evidence" value="ECO:0007669"/>
    <property type="project" value="UniProtKB-SubCell"/>
</dbReference>
<evidence type="ECO:0000256" key="7">
    <source>
        <dbReference type="ARBA" id="ARBA00022694"/>
    </source>
</evidence>
<evidence type="ECO:0000313" key="10">
    <source>
        <dbReference type="EMBL" id="CAD6900500.1"/>
    </source>
</evidence>
<feature type="region of interest" description="Disordered" evidence="9">
    <location>
        <begin position="543"/>
        <end position="595"/>
    </location>
</feature>
<feature type="region of interest" description="Disordered" evidence="9">
    <location>
        <begin position="271"/>
        <end position="317"/>
    </location>
</feature>
<dbReference type="AlphaFoldDB" id="A0A177VCC4"/>
<sequence length="595" mass="63340">MSSRSSRTSSAAALAAASPTSILKKVLFDHAANVRSLVVLQDCLVQSSAPVIREVIARGIQSVNTVTVLVCALGRPQIYVPSTPTARPAIEDGRLVLLDGTRWFPEFGIMASSSQKTGGGDDAARTFGDTSDLLVKIRDVIENTSRNSRITVIFDSVEELVGRSKGGVFETTKVISEALGSLNGISRLILGLKLDYPHTNSASLFDNLCSPLIWPSGPGRSDTGRGTTTVIRIHPPGLIAHIYRTYGLRPPVTKGEVAVSLESEDAIVAGQSSSSLLQGPESGVARTRRTAEDHHQQHSEKELASKQKQRDSSHPQDAKFWEISSLLASRGDSSLGGHGSGSAAQIELGWWTLDRASGGAGLIDALSSPNLSALSTREGQAITLLDVLGSKRDDKSRRGAGGRGVEESGNGLDADSASLGLVLLEARHRTQAGKLEEEILGCTCTSSGRLRLHPLDMVDRRRSSTATTPAVHQPSQHAQQKEDVQPSQRQRSTDSSTPSAVGTGSTLSFNLTETEEQRARRAEVPLPYAHMQSQEPIMFDEGRMGVAASTTSLSAGDGPSLGGARRGHTGNSTILFEPESDDDEDDEDPDDDLDF</sequence>
<dbReference type="PANTHER" id="PTHR15641">
    <property type="entry name" value="ELONGATOR COMPLEX PROTEIN 5"/>
    <property type="match status" value="1"/>
</dbReference>
<feature type="compositionally biased region" description="Basic and acidic residues" evidence="9">
    <location>
        <begin position="289"/>
        <end position="317"/>
    </location>
</feature>
<feature type="compositionally biased region" description="Polar residues" evidence="9">
    <location>
        <begin position="464"/>
        <end position="478"/>
    </location>
</feature>
<dbReference type="PANTHER" id="PTHR15641:SF1">
    <property type="entry name" value="ELONGATOR COMPLEX PROTEIN 5"/>
    <property type="match status" value="1"/>
</dbReference>
<feature type="region of interest" description="Disordered" evidence="9">
    <location>
        <begin position="460"/>
        <end position="529"/>
    </location>
</feature>
<evidence type="ECO:0000256" key="6">
    <source>
        <dbReference type="ARBA" id="ARBA00022490"/>
    </source>
</evidence>
<feature type="compositionally biased region" description="Acidic residues" evidence="9">
    <location>
        <begin position="578"/>
        <end position="595"/>
    </location>
</feature>
<evidence type="ECO:0000256" key="5">
    <source>
        <dbReference type="ARBA" id="ARBA00020264"/>
    </source>
</evidence>
<dbReference type="InterPro" id="IPR019519">
    <property type="entry name" value="Elp5"/>
</dbReference>
<dbReference type="EMBL" id="LWDD02000256">
    <property type="protein sequence ID" value="KAE8262287.1"/>
    <property type="molecule type" value="Genomic_DNA"/>
</dbReference>
<gene>
    <name evidence="11" type="ORF">A4X03_0g2576</name>
    <name evidence="10" type="ORF">JKIAZH3_G5877</name>
</gene>
<evidence type="ECO:0000313" key="13">
    <source>
        <dbReference type="Proteomes" id="UP000836402"/>
    </source>
</evidence>
<dbReference type="GO" id="GO:0000049">
    <property type="term" value="F:tRNA binding"/>
    <property type="evidence" value="ECO:0007669"/>
    <property type="project" value="TreeGrafter"/>
</dbReference>
<evidence type="ECO:0000313" key="12">
    <source>
        <dbReference type="Proteomes" id="UP000077671"/>
    </source>
</evidence>
<evidence type="ECO:0000256" key="3">
    <source>
        <dbReference type="ARBA" id="ARBA00005043"/>
    </source>
</evidence>
<organism evidence="11 12">
    <name type="scientific">Tilletia caries</name>
    <name type="common">wheat bunt fungus</name>
    <dbReference type="NCBI Taxonomy" id="13290"/>
    <lineage>
        <taxon>Eukaryota</taxon>
        <taxon>Fungi</taxon>
        <taxon>Dikarya</taxon>
        <taxon>Basidiomycota</taxon>
        <taxon>Ustilaginomycotina</taxon>
        <taxon>Exobasidiomycetes</taxon>
        <taxon>Tilletiales</taxon>
        <taxon>Tilletiaceae</taxon>
        <taxon>Tilletia</taxon>
    </lineage>
</organism>
<dbReference type="Proteomes" id="UP000077671">
    <property type="component" value="Unassembled WGS sequence"/>
</dbReference>
<dbReference type="Pfam" id="PF10483">
    <property type="entry name" value="Elong_Iki1"/>
    <property type="match status" value="1"/>
</dbReference>
<protein>
    <recommendedName>
        <fullName evidence="5">Elongator complex protein 5</fullName>
    </recommendedName>
</protein>
<comment type="pathway">
    <text evidence="3">tRNA modification; 5-methoxycarbonylmethyl-2-thiouridine-tRNA biosynthesis.</text>
</comment>
<proteinExistence type="inferred from homology"/>
<comment type="caution">
    <text evidence="11">The sequence shown here is derived from an EMBL/GenBank/DDBJ whole genome shotgun (WGS) entry which is preliminary data.</text>
</comment>
<evidence type="ECO:0000256" key="1">
    <source>
        <dbReference type="ARBA" id="ARBA00004123"/>
    </source>
</evidence>
<dbReference type="UniPathway" id="UPA00988"/>
<reference evidence="11" key="1">
    <citation type="submission" date="2016-04" db="EMBL/GenBank/DDBJ databases">
        <authorList>
            <person name="Nguyen H.D."/>
            <person name="Kesanakurti P."/>
            <person name="Cullis J."/>
            <person name="Levesque C.A."/>
            <person name="Hambleton S."/>
        </authorList>
    </citation>
    <scope>NUCLEOTIDE SEQUENCE</scope>
    <source>
        <strain evidence="11">DAOMC 238032</strain>
    </source>
</reference>
<dbReference type="GO" id="GO:0002098">
    <property type="term" value="P:tRNA wobble uridine modification"/>
    <property type="evidence" value="ECO:0007669"/>
    <property type="project" value="InterPro"/>
</dbReference>
<feature type="compositionally biased region" description="Polar residues" evidence="9">
    <location>
        <begin position="485"/>
        <end position="511"/>
    </location>
</feature>
<comment type="subcellular location">
    <subcellularLocation>
        <location evidence="2">Cytoplasm</location>
    </subcellularLocation>
    <subcellularLocation>
        <location evidence="1">Nucleus</location>
    </subcellularLocation>
</comment>
<reference evidence="11" key="2">
    <citation type="journal article" date="2019" name="IMA Fungus">
        <title>Genome sequencing and comparison of five Tilletia species to identify candidate genes for the detection of regulated species infecting wheat.</title>
        <authorList>
            <person name="Nguyen H.D.T."/>
            <person name="Sultana T."/>
            <person name="Kesanakurti P."/>
            <person name="Hambleton S."/>
        </authorList>
    </citation>
    <scope>NUCLEOTIDE SEQUENCE</scope>
    <source>
        <strain evidence="11">DAOMC 238032</strain>
    </source>
</reference>
<evidence type="ECO:0000313" key="11">
    <source>
        <dbReference type="EMBL" id="KAE8262287.1"/>
    </source>
</evidence>
<keyword evidence="8" id="KW-0539">Nucleus</keyword>
<keyword evidence="6" id="KW-0963">Cytoplasm</keyword>
<dbReference type="GO" id="GO:0005829">
    <property type="term" value="C:cytosol"/>
    <property type="evidence" value="ECO:0007669"/>
    <property type="project" value="TreeGrafter"/>
</dbReference>
<reference evidence="10" key="3">
    <citation type="submission" date="2020-10" db="EMBL/GenBank/DDBJ databases">
        <authorList>
            <person name="Sedaghatjoo S."/>
        </authorList>
    </citation>
    <scope>NUCLEOTIDE SEQUENCE</scope>
    <source>
        <strain evidence="10">AZH3</strain>
    </source>
</reference>